<evidence type="ECO:0000256" key="1">
    <source>
        <dbReference type="ARBA" id="ARBA00006632"/>
    </source>
</evidence>
<gene>
    <name evidence="10" type="primary">chlP</name>
    <name evidence="10" type="ordered locus">PMM0760</name>
</gene>
<dbReference type="Gene3D" id="3.50.50.60">
    <property type="entry name" value="FAD/NAD(P)-binding domain"/>
    <property type="match status" value="1"/>
</dbReference>
<dbReference type="eggNOG" id="COG0644">
    <property type="taxonomic scope" value="Bacteria"/>
</dbReference>
<comment type="pathway">
    <text evidence="6">Porphyrin-containing compound metabolism.</text>
</comment>
<dbReference type="RefSeq" id="WP_011132394.1">
    <property type="nucleotide sequence ID" value="NC_005072.1"/>
</dbReference>
<keyword evidence="3" id="KW-0521">NADP</keyword>
<evidence type="ECO:0000313" key="10">
    <source>
        <dbReference type="EMBL" id="CAE19219.1"/>
    </source>
</evidence>
<dbReference type="OrthoDB" id="417034at2"/>
<dbReference type="InterPro" id="IPR011774">
    <property type="entry name" value="Geranylgeranyl_Rdtase_pln/cyn"/>
</dbReference>
<evidence type="ECO:0000259" key="9">
    <source>
        <dbReference type="Pfam" id="PF01494"/>
    </source>
</evidence>
<reference evidence="10 11" key="1">
    <citation type="journal article" date="2003" name="Nature">
        <title>Genome divergence in two Prochlorococcus ecotypes reflects oceanic niche differentiation.</title>
        <authorList>
            <person name="Rocap G."/>
            <person name="Larimer F.W."/>
            <person name="Lamerdin J.E."/>
            <person name="Malfatti S."/>
            <person name="Chain P."/>
            <person name="Ahlgren N.A."/>
            <person name="Arellano A."/>
            <person name="Coleman M."/>
            <person name="Hauser L."/>
            <person name="Hess W.R."/>
            <person name="Johnson Z.I."/>
            <person name="Land M.L."/>
            <person name="Lindell D."/>
            <person name="Post A.F."/>
            <person name="Regala W."/>
            <person name="Shah M."/>
            <person name="Shaw S.L."/>
            <person name="Steglich C."/>
            <person name="Sullivan M.B."/>
            <person name="Ting C.S."/>
            <person name="Tolonen A."/>
            <person name="Webb E.A."/>
            <person name="Zinser E.R."/>
            <person name="Chisholm S.W."/>
        </authorList>
    </citation>
    <scope>NUCLEOTIDE SEQUENCE [LARGE SCALE GENOMIC DNA]</scope>
    <source>
        <strain evidence="11">CCMP1986 / NIES-2087 / MED4</strain>
    </source>
</reference>
<dbReference type="PANTHER" id="PTHR42685:SF4">
    <property type="entry name" value="GERANYLGERANYL DIPHOSPHATE REDUCTASE, CHLOROPLASTIC"/>
    <property type="match status" value="1"/>
</dbReference>
<dbReference type="InterPro" id="IPR002938">
    <property type="entry name" value="FAD-bd"/>
</dbReference>
<evidence type="ECO:0000256" key="3">
    <source>
        <dbReference type="ARBA" id="ARBA00022857"/>
    </source>
</evidence>
<dbReference type="GO" id="GO:0015979">
    <property type="term" value="P:photosynthesis"/>
    <property type="evidence" value="ECO:0007669"/>
    <property type="project" value="UniProtKB-KW"/>
</dbReference>
<keyword evidence="4" id="KW-0560">Oxidoreductase</keyword>
<dbReference type="Pfam" id="PF01494">
    <property type="entry name" value="FAD_binding_3"/>
    <property type="match status" value="1"/>
</dbReference>
<dbReference type="InterPro" id="IPR011777">
    <property type="entry name" value="Geranylgeranyl_Rdtase_fam"/>
</dbReference>
<evidence type="ECO:0000256" key="8">
    <source>
        <dbReference type="NCBIfam" id="TIGR02028"/>
    </source>
</evidence>
<dbReference type="FunFam" id="3.50.50.60:FF:000083">
    <property type="entry name" value="Geranylgeranyl diphosphate reductase"/>
    <property type="match status" value="1"/>
</dbReference>
<dbReference type="AlphaFoldDB" id="Q7V1U5"/>
<name>Q7V1U5_PROMP</name>
<organism evidence="10 11">
    <name type="scientific">Prochlorococcus marinus subsp. pastoris (strain CCMP1986 / NIES-2087 / MED4)</name>
    <dbReference type="NCBI Taxonomy" id="59919"/>
    <lineage>
        <taxon>Bacteria</taxon>
        <taxon>Bacillati</taxon>
        <taxon>Cyanobacteriota</taxon>
        <taxon>Cyanophyceae</taxon>
        <taxon>Synechococcales</taxon>
        <taxon>Prochlorococcaceae</taxon>
        <taxon>Prochlorococcus</taxon>
    </lineage>
</organism>
<evidence type="ECO:0000313" key="11">
    <source>
        <dbReference type="Proteomes" id="UP000001026"/>
    </source>
</evidence>
<dbReference type="NCBIfam" id="TIGR02028">
    <property type="entry name" value="ChlP"/>
    <property type="match status" value="1"/>
</dbReference>
<dbReference type="GO" id="GO:0004497">
    <property type="term" value="F:monooxygenase activity"/>
    <property type="evidence" value="ECO:0007669"/>
    <property type="project" value="UniProtKB-KW"/>
</dbReference>
<dbReference type="GO" id="GO:0102067">
    <property type="term" value="F:geranylgeranyl diphosphate reductase activity"/>
    <property type="evidence" value="ECO:0007669"/>
    <property type="project" value="UniProtKB-EC"/>
</dbReference>
<dbReference type="InterPro" id="IPR010253">
    <property type="entry name" value="BchP_ChlP_pln/prok"/>
</dbReference>
<feature type="domain" description="FAD-binding" evidence="9">
    <location>
        <begin position="3"/>
        <end position="299"/>
    </location>
</feature>
<evidence type="ECO:0000256" key="6">
    <source>
        <dbReference type="ARBA" id="ARBA00023444"/>
    </source>
</evidence>
<accession>Q7V1U5</accession>
<evidence type="ECO:0000256" key="2">
    <source>
        <dbReference type="ARBA" id="ARBA00022531"/>
    </source>
</evidence>
<dbReference type="SUPFAM" id="SSF51905">
    <property type="entry name" value="FAD/NAD(P)-binding domain"/>
    <property type="match status" value="1"/>
</dbReference>
<dbReference type="PRINTS" id="PR00420">
    <property type="entry name" value="RNGMNOXGNASE"/>
</dbReference>
<protein>
    <recommendedName>
        <fullName evidence="8">Geranylgeranyl reductase</fullName>
    </recommendedName>
</protein>
<comment type="catalytic activity">
    <reaction evidence="7">
        <text>phytyl diphosphate + 3 NADP(+) = geranylgeranyl diphosphate + 3 NADPH + 3 H(+)</text>
        <dbReference type="Rhea" id="RHEA:26229"/>
        <dbReference type="ChEBI" id="CHEBI:15378"/>
        <dbReference type="ChEBI" id="CHEBI:57533"/>
        <dbReference type="ChEBI" id="CHEBI:57783"/>
        <dbReference type="ChEBI" id="CHEBI:58349"/>
        <dbReference type="ChEBI" id="CHEBI:75434"/>
        <dbReference type="EC" id="1.3.1.83"/>
    </reaction>
</comment>
<dbReference type="NCBIfam" id="TIGR02032">
    <property type="entry name" value="GG-red-SF"/>
    <property type="match status" value="1"/>
</dbReference>
<comment type="similarity">
    <text evidence="1">Belongs to the geranylgeranyl reductase family. ChlP subfamily.</text>
</comment>
<dbReference type="InterPro" id="IPR036188">
    <property type="entry name" value="FAD/NAD-bd_sf"/>
</dbReference>
<dbReference type="NCBIfam" id="TIGR02023">
    <property type="entry name" value="BchP-ChlP"/>
    <property type="match status" value="1"/>
</dbReference>
<evidence type="ECO:0000256" key="4">
    <source>
        <dbReference type="ARBA" id="ARBA00023002"/>
    </source>
</evidence>
<dbReference type="STRING" id="59919.PMM0760"/>
<keyword evidence="2" id="KW-0602">Photosynthesis</keyword>
<dbReference type="PANTHER" id="PTHR42685">
    <property type="entry name" value="GERANYLGERANYL DIPHOSPHATE REDUCTASE"/>
    <property type="match status" value="1"/>
</dbReference>
<proteinExistence type="inferred from homology"/>
<evidence type="ECO:0000256" key="7">
    <source>
        <dbReference type="ARBA" id="ARBA00047837"/>
    </source>
</evidence>
<dbReference type="Proteomes" id="UP000001026">
    <property type="component" value="Chromosome"/>
</dbReference>
<sequence>MLRVAVIGGGPSGSCAAEILAKSGIKTWLFERKLDNAKPCGGAIPLCMVEEFDLPETIIDRKVRHMKMISPSNREVDISLDNVYGKSDNEYIGMCRREVMDAFMRNRASELGATLINGLVTSIDTGNDNQGPYKLSYSDFSSGDKKGELKELTVDLLIGADGANSRVAKAMDAGDYKVAIAFQERIKLPKEEMSYYEDLAEMYVGTDVSPDFYGWVFPKYDHVAVGTGTMQKNQSLIKGLQEGVRNRAKKRLVNGEVIKVEAHPIPEHPRPRRVVGRMALVGDAAGYVTKSSGEGIYFAAKSGRMCAEEIVEASKNGQEIPSEKDLKNYLKKWDKKYGTTYKVLEILQNIFYRNDSAREAFVEMCDDMDVQRLTFDSYLYKRVVAMKPLQQIKLTMLTLGSILRGKALAPLKYKPVNSAVREEKEVEKMLKNYSIKGGIKVKN</sequence>
<dbReference type="GO" id="GO:0045550">
    <property type="term" value="F:geranylgeranyl reductase activity"/>
    <property type="evidence" value="ECO:0007669"/>
    <property type="project" value="UniProtKB-UniRule"/>
</dbReference>
<dbReference type="HOGENOM" id="CLU_024648_3_1_3"/>
<dbReference type="KEGG" id="pmm:PMM0760"/>
<dbReference type="InterPro" id="IPR050407">
    <property type="entry name" value="Geranylgeranyl_reductase"/>
</dbReference>
<dbReference type="EMBL" id="BX548174">
    <property type="protein sequence ID" value="CAE19219.1"/>
    <property type="molecule type" value="Genomic_DNA"/>
</dbReference>
<dbReference type="GO" id="GO:0071949">
    <property type="term" value="F:FAD binding"/>
    <property type="evidence" value="ECO:0007669"/>
    <property type="project" value="InterPro"/>
</dbReference>
<keyword evidence="5" id="KW-0149">Chlorophyll biosynthesis</keyword>
<evidence type="ECO:0000256" key="5">
    <source>
        <dbReference type="ARBA" id="ARBA00023171"/>
    </source>
</evidence>
<keyword evidence="10" id="KW-0503">Monooxygenase</keyword>
<dbReference type="GO" id="GO:0015995">
    <property type="term" value="P:chlorophyll biosynthetic process"/>
    <property type="evidence" value="ECO:0007669"/>
    <property type="project" value="UniProtKB-UniRule"/>
</dbReference>